<feature type="transmembrane region" description="Helical" evidence="1">
    <location>
        <begin position="142"/>
        <end position="161"/>
    </location>
</feature>
<name>A0ABV3RD54_9SPHN</name>
<evidence type="ECO:0000256" key="1">
    <source>
        <dbReference type="SAM" id="Phobius"/>
    </source>
</evidence>
<feature type="transmembrane region" description="Helical" evidence="1">
    <location>
        <begin position="225"/>
        <end position="248"/>
    </location>
</feature>
<feature type="transmembrane region" description="Helical" evidence="1">
    <location>
        <begin position="364"/>
        <end position="381"/>
    </location>
</feature>
<feature type="transmembrane region" description="Helical" evidence="1">
    <location>
        <begin position="173"/>
        <end position="194"/>
    </location>
</feature>
<proteinExistence type="predicted"/>
<feature type="transmembrane region" description="Helical" evidence="1">
    <location>
        <begin position="340"/>
        <end position="358"/>
    </location>
</feature>
<comment type="caution">
    <text evidence="2">The sequence shown here is derived from an EMBL/GenBank/DDBJ whole genome shotgun (WGS) entry which is preliminary data.</text>
</comment>
<evidence type="ECO:0000313" key="2">
    <source>
        <dbReference type="EMBL" id="MEW9856016.1"/>
    </source>
</evidence>
<dbReference type="RefSeq" id="WP_367774262.1">
    <property type="nucleotide sequence ID" value="NZ_JBFNXR010000050.1"/>
</dbReference>
<keyword evidence="1" id="KW-0812">Transmembrane</keyword>
<evidence type="ECO:0000313" key="3">
    <source>
        <dbReference type="Proteomes" id="UP001556118"/>
    </source>
</evidence>
<feature type="transmembrane region" description="Helical" evidence="1">
    <location>
        <begin position="40"/>
        <end position="59"/>
    </location>
</feature>
<reference evidence="2 3" key="1">
    <citation type="submission" date="2024-06" db="EMBL/GenBank/DDBJ databases">
        <title>Novosphingobium rhizovicinus M1R2S20.</title>
        <authorList>
            <person name="Sun J.-Q."/>
        </authorList>
    </citation>
    <scope>NUCLEOTIDE SEQUENCE [LARGE SCALE GENOMIC DNA]</scope>
    <source>
        <strain evidence="2 3">M1R2S20</strain>
    </source>
</reference>
<dbReference type="EMBL" id="JBFNXR010000050">
    <property type="protein sequence ID" value="MEW9856016.1"/>
    <property type="molecule type" value="Genomic_DNA"/>
</dbReference>
<protein>
    <recommendedName>
        <fullName evidence="4">Glycosyltransferase RgtA/B/C/D-like domain-containing protein</fullName>
    </recommendedName>
</protein>
<keyword evidence="1" id="KW-1133">Transmembrane helix</keyword>
<dbReference type="Proteomes" id="UP001556118">
    <property type="component" value="Unassembled WGS sequence"/>
</dbReference>
<organism evidence="2 3">
    <name type="scientific">Novosphingobium rhizovicinum</name>
    <dbReference type="NCBI Taxonomy" id="3228928"/>
    <lineage>
        <taxon>Bacteria</taxon>
        <taxon>Pseudomonadati</taxon>
        <taxon>Pseudomonadota</taxon>
        <taxon>Alphaproteobacteria</taxon>
        <taxon>Sphingomonadales</taxon>
        <taxon>Sphingomonadaceae</taxon>
        <taxon>Novosphingobium</taxon>
    </lineage>
</organism>
<gene>
    <name evidence="2" type="ORF">ABUH87_12815</name>
</gene>
<feature type="transmembrane region" description="Helical" evidence="1">
    <location>
        <begin position="260"/>
        <end position="286"/>
    </location>
</feature>
<keyword evidence="1" id="KW-0472">Membrane</keyword>
<keyword evidence="3" id="KW-1185">Reference proteome</keyword>
<accession>A0ABV3RD54</accession>
<feature type="transmembrane region" description="Helical" evidence="1">
    <location>
        <begin position="316"/>
        <end position="333"/>
    </location>
</feature>
<evidence type="ECO:0008006" key="4">
    <source>
        <dbReference type="Google" id="ProtNLM"/>
    </source>
</evidence>
<sequence>MGSDTIGLAELTGRGAGPQSRAFSHRRAEAWDRFAQWSPVAARLCLAALLLLLAASAVVPLERPGGDPPAVTTTRDGRPILGADEYDQDIALYEAAIRRIEAGQHYYDFIATEHRLRHYPVRPGFSVRLPTLAYLEAGLNKLALGVPLSIVIMVASVVVWWRRFGEEPGVGGLRRIATAMAFVGASLAVNRHYYALHELWAGMLLMLSFGLHRAPTLQRPARWRWAFIFAALALFIREHSLPFVLLMGATAAWRREWREAAAWSALVLCFLAVLSVHLAIVSSLVLPGDPLGPSWLALRGLSGWLGNVVESSNLRLLPHWIAGPLAVLTFLGWAGWRSPAGTFAFFIAVGYGVIFMIAGRWDNFYWGAMIAPMLSAGLVFAPRALCSLIDAADFSWKPVKAIAR</sequence>